<dbReference type="OrthoDB" id="9790951at2"/>
<evidence type="ECO:0008006" key="7">
    <source>
        <dbReference type="Google" id="ProtNLM"/>
    </source>
</evidence>
<name>A0A4Y8ULZ5_9GAMM</name>
<evidence type="ECO:0000256" key="4">
    <source>
        <dbReference type="SAM" id="SignalP"/>
    </source>
</evidence>
<keyword evidence="3" id="KW-1133">Transmembrane helix</keyword>
<gene>
    <name evidence="5" type="ORF">E3W66_02080</name>
</gene>
<feature type="signal peptide" evidence="4">
    <location>
        <begin position="1"/>
        <end position="20"/>
    </location>
</feature>
<evidence type="ECO:0000256" key="3">
    <source>
        <dbReference type="SAM" id="Phobius"/>
    </source>
</evidence>
<feature type="compositionally biased region" description="Polar residues" evidence="2">
    <location>
        <begin position="18"/>
        <end position="27"/>
    </location>
</feature>
<dbReference type="AlphaFoldDB" id="A0A4Y8ULZ5"/>
<evidence type="ECO:0000256" key="1">
    <source>
        <dbReference type="SAM" id="Coils"/>
    </source>
</evidence>
<dbReference type="Proteomes" id="UP000298133">
    <property type="component" value="Unassembled WGS sequence"/>
</dbReference>
<keyword evidence="3" id="KW-0472">Membrane</keyword>
<keyword evidence="1" id="KW-0175">Coiled coil</keyword>
<protein>
    <recommendedName>
        <fullName evidence="7">TIGR04211 family SH3 domain-containing protein</fullName>
    </recommendedName>
</protein>
<feature type="coiled-coil region" evidence="1">
    <location>
        <begin position="61"/>
        <end position="88"/>
    </location>
</feature>
<evidence type="ECO:0000313" key="5">
    <source>
        <dbReference type="EMBL" id="TFH68764.1"/>
    </source>
</evidence>
<sequence>MAVKTLLTLLLALHPLASSGQSVSPTPATGGVASDSEAARNQPEPQQLLREEPESALQRQNKLLVSQNQLLQQELDILTANYDTLAENRSNQFFLYGGLLLFLGACLSALLPRLRGRKRFEEWG</sequence>
<accession>A0A4Y8ULZ5</accession>
<dbReference type="EMBL" id="SPIA01000001">
    <property type="protein sequence ID" value="TFH68764.1"/>
    <property type="molecule type" value="Genomic_DNA"/>
</dbReference>
<comment type="caution">
    <text evidence="5">The sequence shown here is derived from an EMBL/GenBank/DDBJ whole genome shotgun (WGS) entry which is preliminary data.</text>
</comment>
<evidence type="ECO:0000256" key="2">
    <source>
        <dbReference type="SAM" id="MobiDB-lite"/>
    </source>
</evidence>
<keyword evidence="6" id="KW-1185">Reference proteome</keyword>
<evidence type="ECO:0000313" key="6">
    <source>
        <dbReference type="Proteomes" id="UP000298133"/>
    </source>
</evidence>
<proteinExistence type="predicted"/>
<feature type="chain" id="PRO_5021491780" description="TIGR04211 family SH3 domain-containing protein" evidence="4">
    <location>
        <begin position="21"/>
        <end position="124"/>
    </location>
</feature>
<organism evidence="5 6">
    <name type="scientific">Gammaproteobacteria bacterium LSUCC0057</name>
    <dbReference type="NCBI Taxonomy" id="2559237"/>
    <lineage>
        <taxon>Bacteria</taxon>
        <taxon>Pseudomonadati</taxon>
        <taxon>Pseudomonadota</taxon>
        <taxon>Gammaproteobacteria</taxon>
        <taxon>Cellvibrionales</taxon>
        <taxon>Porticoccaceae</taxon>
        <taxon>SAR92 clade</taxon>
    </lineage>
</organism>
<keyword evidence="4" id="KW-0732">Signal</keyword>
<reference evidence="5 6" key="1">
    <citation type="submission" date="2019-03" db="EMBL/GenBank/DDBJ databases">
        <title>Draft genome of Gammaproteobacteria bacterium LSUCC0057, a member of the SAR92 clade.</title>
        <authorList>
            <person name="Lanclos V.C."/>
            <person name="Doiron C."/>
            <person name="Henson M.W."/>
            <person name="Thrash J.C."/>
        </authorList>
    </citation>
    <scope>NUCLEOTIDE SEQUENCE [LARGE SCALE GENOMIC DNA]</scope>
    <source>
        <strain evidence="5 6">LSUCC0057</strain>
    </source>
</reference>
<feature type="transmembrane region" description="Helical" evidence="3">
    <location>
        <begin position="93"/>
        <end position="111"/>
    </location>
</feature>
<feature type="region of interest" description="Disordered" evidence="2">
    <location>
        <begin position="18"/>
        <end position="53"/>
    </location>
</feature>
<keyword evidence="3" id="KW-0812">Transmembrane</keyword>